<dbReference type="GO" id="GO:0003677">
    <property type="term" value="F:DNA binding"/>
    <property type="evidence" value="ECO:0007669"/>
    <property type="project" value="UniProtKB-KW"/>
</dbReference>
<dbReference type="SUPFAM" id="SSF48008">
    <property type="entry name" value="GntR ligand-binding domain-like"/>
    <property type="match status" value="1"/>
</dbReference>
<accession>A0A7Y7IL61</accession>
<dbReference type="RefSeq" id="WP_176636604.1">
    <property type="nucleotide sequence ID" value="NZ_JAAMFM010000044.1"/>
</dbReference>
<dbReference type="CDD" id="cd07377">
    <property type="entry name" value="WHTH_GntR"/>
    <property type="match status" value="1"/>
</dbReference>
<feature type="domain" description="HTH gntR-type" evidence="4">
    <location>
        <begin position="9"/>
        <end position="75"/>
    </location>
</feature>
<evidence type="ECO:0000256" key="2">
    <source>
        <dbReference type="ARBA" id="ARBA00023125"/>
    </source>
</evidence>
<protein>
    <submittedName>
        <fullName evidence="5">GntR family transcriptional regulator</fullName>
    </submittedName>
</protein>
<dbReference type="PANTHER" id="PTHR43537">
    <property type="entry name" value="TRANSCRIPTIONAL REGULATOR, GNTR FAMILY"/>
    <property type="match status" value="1"/>
</dbReference>
<dbReference type="PROSITE" id="PS50949">
    <property type="entry name" value="HTH_GNTR"/>
    <property type="match status" value="1"/>
</dbReference>
<dbReference type="PANTHER" id="PTHR43537:SF5">
    <property type="entry name" value="UXU OPERON TRANSCRIPTIONAL REGULATOR"/>
    <property type="match status" value="1"/>
</dbReference>
<dbReference type="Proteomes" id="UP000543556">
    <property type="component" value="Unassembled WGS sequence"/>
</dbReference>
<dbReference type="InterPro" id="IPR008920">
    <property type="entry name" value="TF_FadR/GntR_C"/>
</dbReference>
<dbReference type="InterPro" id="IPR011711">
    <property type="entry name" value="GntR_C"/>
</dbReference>
<organism evidence="5 6">
    <name type="scientific">Arthrobacter wenxiniae</name>
    <dbReference type="NCBI Taxonomy" id="2713570"/>
    <lineage>
        <taxon>Bacteria</taxon>
        <taxon>Bacillati</taxon>
        <taxon>Actinomycetota</taxon>
        <taxon>Actinomycetes</taxon>
        <taxon>Micrococcales</taxon>
        <taxon>Micrococcaceae</taxon>
        <taxon>Arthrobacter</taxon>
    </lineage>
</organism>
<keyword evidence="2" id="KW-0238">DNA-binding</keyword>
<keyword evidence="3" id="KW-0804">Transcription</keyword>
<evidence type="ECO:0000313" key="5">
    <source>
        <dbReference type="EMBL" id="NVM96901.1"/>
    </source>
</evidence>
<dbReference type="Gene3D" id="1.20.120.530">
    <property type="entry name" value="GntR ligand-binding domain-like"/>
    <property type="match status" value="1"/>
</dbReference>
<evidence type="ECO:0000313" key="6">
    <source>
        <dbReference type="Proteomes" id="UP000543556"/>
    </source>
</evidence>
<dbReference type="Gene3D" id="1.10.10.10">
    <property type="entry name" value="Winged helix-like DNA-binding domain superfamily/Winged helix DNA-binding domain"/>
    <property type="match status" value="1"/>
</dbReference>
<dbReference type="EMBL" id="JAAMFM010000044">
    <property type="protein sequence ID" value="NVM96901.1"/>
    <property type="molecule type" value="Genomic_DNA"/>
</dbReference>
<dbReference type="Pfam" id="PF00392">
    <property type="entry name" value="GntR"/>
    <property type="match status" value="1"/>
</dbReference>
<evidence type="ECO:0000256" key="3">
    <source>
        <dbReference type="ARBA" id="ARBA00023163"/>
    </source>
</evidence>
<gene>
    <name evidence="5" type="ORF">G6034_18705</name>
</gene>
<evidence type="ECO:0000259" key="4">
    <source>
        <dbReference type="PROSITE" id="PS50949"/>
    </source>
</evidence>
<dbReference type="SUPFAM" id="SSF46785">
    <property type="entry name" value="Winged helix' DNA-binding domain"/>
    <property type="match status" value="1"/>
</dbReference>
<dbReference type="SMART" id="SM00895">
    <property type="entry name" value="FCD"/>
    <property type="match status" value="1"/>
</dbReference>
<dbReference type="Pfam" id="PF07729">
    <property type="entry name" value="FCD"/>
    <property type="match status" value="1"/>
</dbReference>
<evidence type="ECO:0000256" key="1">
    <source>
        <dbReference type="ARBA" id="ARBA00023015"/>
    </source>
</evidence>
<reference evidence="5 6" key="1">
    <citation type="submission" date="2020-02" db="EMBL/GenBank/DDBJ databases">
        <title>Genome sequence of strain AETb3-4.</title>
        <authorList>
            <person name="Gao J."/>
            <person name="Zhang X."/>
        </authorList>
    </citation>
    <scope>NUCLEOTIDE SEQUENCE [LARGE SCALE GENOMIC DNA]</scope>
    <source>
        <strain evidence="5 6">AETb3-4</strain>
    </source>
</reference>
<name>A0A7Y7IL61_9MICC</name>
<dbReference type="AlphaFoldDB" id="A0A7Y7IL61"/>
<keyword evidence="1" id="KW-0805">Transcription regulation</keyword>
<dbReference type="InterPro" id="IPR000524">
    <property type="entry name" value="Tscrpt_reg_HTH_GntR"/>
</dbReference>
<dbReference type="GO" id="GO:0003700">
    <property type="term" value="F:DNA-binding transcription factor activity"/>
    <property type="evidence" value="ECO:0007669"/>
    <property type="project" value="InterPro"/>
</dbReference>
<keyword evidence="6" id="KW-1185">Reference proteome</keyword>
<sequence length="220" mass="24298">MPTPSKATRHDGDSIYNELRGDILAGVLQPATPLREVALSERFGVSRTPVRDALRRLKHDRLLEQGARGLQVHQATPQEVVQVYDVRILLEQEVAGQAARAHDITDIIRLEGLLARDRALADPDDGTRAATNMEFHAAIWAAAHNPVLEDLLQRLTTHLIRTPHSTLSVGTRWQEALDEHGLLVAAIAARDESAARDIAKAHMATARSLRLDLLRDSISH</sequence>
<dbReference type="SMART" id="SM00345">
    <property type="entry name" value="HTH_GNTR"/>
    <property type="match status" value="1"/>
</dbReference>
<dbReference type="InterPro" id="IPR036388">
    <property type="entry name" value="WH-like_DNA-bd_sf"/>
</dbReference>
<comment type="caution">
    <text evidence="5">The sequence shown here is derived from an EMBL/GenBank/DDBJ whole genome shotgun (WGS) entry which is preliminary data.</text>
</comment>
<dbReference type="InterPro" id="IPR036390">
    <property type="entry name" value="WH_DNA-bd_sf"/>
</dbReference>
<proteinExistence type="predicted"/>